<organism evidence="3 4">
    <name type="scientific">Hyaloscypha hepaticicola</name>
    <dbReference type="NCBI Taxonomy" id="2082293"/>
    <lineage>
        <taxon>Eukaryota</taxon>
        <taxon>Fungi</taxon>
        <taxon>Dikarya</taxon>
        <taxon>Ascomycota</taxon>
        <taxon>Pezizomycotina</taxon>
        <taxon>Leotiomycetes</taxon>
        <taxon>Helotiales</taxon>
        <taxon>Hyaloscyphaceae</taxon>
        <taxon>Hyaloscypha</taxon>
    </lineage>
</organism>
<reference evidence="3 4" key="1">
    <citation type="submission" date="2016-05" db="EMBL/GenBank/DDBJ databases">
        <title>A degradative enzymes factory behind the ericoid mycorrhizal symbiosis.</title>
        <authorList>
            <consortium name="DOE Joint Genome Institute"/>
            <person name="Martino E."/>
            <person name="Morin E."/>
            <person name="Grelet G."/>
            <person name="Kuo A."/>
            <person name="Kohler A."/>
            <person name="Daghino S."/>
            <person name="Barry K."/>
            <person name="Choi C."/>
            <person name="Cichocki N."/>
            <person name="Clum A."/>
            <person name="Copeland A."/>
            <person name="Hainaut M."/>
            <person name="Haridas S."/>
            <person name="Labutti K."/>
            <person name="Lindquist E."/>
            <person name="Lipzen A."/>
            <person name="Khouja H.-R."/>
            <person name="Murat C."/>
            <person name="Ohm R."/>
            <person name="Olson A."/>
            <person name="Spatafora J."/>
            <person name="Veneault-Fourrey C."/>
            <person name="Henrissat B."/>
            <person name="Grigoriev I."/>
            <person name="Martin F."/>
            <person name="Perotto S."/>
        </authorList>
    </citation>
    <scope>NUCLEOTIDE SEQUENCE [LARGE SCALE GENOMIC DNA]</scope>
    <source>
        <strain evidence="3 4">UAMH 7357</strain>
    </source>
</reference>
<evidence type="ECO:0000256" key="1">
    <source>
        <dbReference type="SAM" id="Coils"/>
    </source>
</evidence>
<dbReference type="AlphaFoldDB" id="A0A2J6PPH0"/>
<protein>
    <submittedName>
        <fullName evidence="3">Uncharacterized protein</fullName>
    </submittedName>
</protein>
<feature type="region of interest" description="Disordered" evidence="2">
    <location>
        <begin position="379"/>
        <end position="402"/>
    </location>
</feature>
<evidence type="ECO:0000256" key="2">
    <source>
        <dbReference type="SAM" id="MobiDB-lite"/>
    </source>
</evidence>
<sequence length="450" mass="50365">MESNWLKLETIQEFWGEHKSNREQLIEWEKQFPQHKDSIVLPLKEVNESLERKILDLFSYVETTIRIRSLMPHGETSVILDERFSKETAAYATLNEAMSNLRGEIKAVKECLDDPLDSVRKLQLNLEAANKDNEELRQNFRDLEAQYTELESCLYSRGGLEGQIKVLESSVKEKDKEIARISQQNNELRNIRSPQKITDFDSADDLTISQESNIIGKLEKEKRDLLEQLQLVTRERDGARKHKELMQGVYKSKEDSRRKLQEENNTLCKQVASLKAQHQLASPASLSARSAGRSTSFGSLQLSGSSMTQIAGLEAQGLSTSGYTHIASRSPSVGSLQSSTPSMTQVPREQAATNFYAGSNAPRTPVRQTSGSFGNLNFSPISPARNNNRQISSASPLSKTRPILTRTQERVMAAVQHLPDDHLEALESGGAFKSVEKGYHWVKASTGTGS</sequence>
<feature type="compositionally biased region" description="Polar residues" evidence="2">
    <location>
        <begin position="379"/>
        <end position="398"/>
    </location>
</feature>
<proteinExistence type="predicted"/>
<accession>A0A2J6PPH0</accession>
<evidence type="ECO:0000313" key="4">
    <source>
        <dbReference type="Proteomes" id="UP000235672"/>
    </source>
</evidence>
<name>A0A2J6PPH0_9HELO</name>
<gene>
    <name evidence="3" type="ORF">NA56DRAFT_731904</name>
</gene>
<keyword evidence="4" id="KW-1185">Reference proteome</keyword>
<evidence type="ECO:0000313" key="3">
    <source>
        <dbReference type="EMBL" id="PMD15928.1"/>
    </source>
</evidence>
<dbReference type="EMBL" id="KZ613509">
    <property type="protein sequence ID" value="PMD15928.1"/>
    <property type="molecule type" value="Genomic_DNA"/>
</dbReference>
<dbReference type="Proteomes" id="UP000235672">
    <property type="component" value="Unassembled WGS sequence"/>
</dbReference>
<feature type="coiled-coil region" evidence="1">
    <location>
        <begin position="119"/>
        <end position="277"/>
    </location>
</feature>
<keyword evidence="1" id="KW-0175">Coiled coil</keyword>